<dbReference type="Gene3D" id="3.30.160.20">
    <property type="match status" value="2"/>
</dbReference>
<evidence type="ECO:0000313" key="6">
    <source>
        <dbReference type="EMBL" id="CAB3261883.1"/>
    </source>
</evidence>
<dbReference type="GO" id="GO:0070578">
    <property type="term" value="C:RISC-loading complex"/>
    <property type="evidence" value="ECO:0007669"/>
    <property type="project" value="TreeGrafter"/>
</dbReference>
<dbReference type="PANTHER" id="PTHR46205:SF5">
    <property type="entry name" value="BLANKS-RELATED"/>
    <property type="match status" value="1"/>
</dbReference>
<dbReference type="PROSITE" id="PS50137">
    <property type="entry name" value="DS_RBD"/>
    <property type="match status" value="2"/>
</dbReference>
<dbReference type="GO" id="GO:0005737">
    <property type="term" value="C:cytoplasm"/>
    <property type="evidence" value="ECO:0007669"/>
    <property type="project" value="TreeGrafter"/>
</dbReference>
<feature type="domain" description="DRBM" evidence="4">
    <location>
        <begin position="282"/>
        <end position="355"/>
    </location>
</feature>
<evidence type="ECO:0000256" key="1">
    <source>
        <dbReference type="ARBA" id="ARBA00022884"/>
    </source>
</evidence>
<dbReference type="EMBL" id="CADEBC010000858">
    <property type="protein sequence ID" value="CAB3261883.1"/>
    <property type="molecule type" value="Genomic_DNA"/>
</dbReference>
<dbReference type="GO" id="GO:0030422">
    <property type="term" value="P:siRNA processing"/>
    <property type="evidence" value="ECO:0007669"/>
    <property type="project" value="TreeGrafter"/>
</dbReference>
<feature type="compositionally biased region" description="Low complexity" evidence="3">
    <location>
        <begin position="260"/>
        <end position="270"/>
    </location>
</feature>
<dbReference type="InterPro" id="IPR051247">
    <property type="entry name" value="RLC_Component"/>
</dbReference>
<feature type="domain" description="DRBM" evidence="4">
    <location>
        <begin position="127"/>
        <end position="198"/>
    </location>
</feature>
<dbReference type="GO" id="GO:0016442">
    <property type="term" value="C:RISC complex"/>
    <property type="evidence" value="ECO:0007669"/>
    <property type="project" value="TreeGrafter"/>
</dbReference>
<keyword evidence="1 2" id="KW-0694">RNA-binding</keyword>
<comment type="caution">
    <text evidence="5">The sequence shown here is derived from an EMBL/GenBank/DDBJ whole genome shotgun (WGS) entry which is preliminary data.</text>
</comment>
<protein>
    <recommendedName>
        <fullName evidence="4">DRBM domain-containing protein</fullName>
    </recommendedName>
</protein>
<keyword evidence="7" id="KW-1185">Reference proteome</keyword>
<gene>
    <name evidence="6" type="ORF">APLA_LOCUS18228</name>
    <name evidence="5" type="ORF">APLA_LOCUS3002</name>
</gene>
<dbReference type="EMBL" id="CADEBD010000276">
    <property type="protein sequence ID" value="CAB3227379.1"/>
    <property type="molecule type" value="Genomic_DNA"/>
</dbReference>
<feature type="region of interest" description="Disordered" evidence="3">
    <location>
        <begin position="1"/>
        <end position="99"/>
    </location>
</feature>
<dbReference type="AlphaFoldDB" id="A0A8S0Z6G4"/>
<dbReference type="SMART" id="SM00358">
    <property type="entry name" value="DSRM"/>
    <property type="match status" value="2"/>
</dbReference>
<evidence type="ECO:0000313" key="5">
    <source>
        <dbReference type="EMBL" id="CAB3227379.1"/>
    </source>
</evidence>
<evidence type="ECO:0000256" key="3">
    <source>
        <dbReference type="SAM" id="MobiDB-lite"/>
    </source>
</evidence>
<proteinExistence type="predicted"/>
<dbReference type="PANTHER" id="PTHR46205">
    <property type="entry name" value="LOQUACIOUS, ISOFORM B"/>
    <property type="match status" value="1"/>
</dbReference>
<dbReference type="GO" id="GO:0005634">
    <property type="term" value="C:nucleus"/>
    <property type="evidence" value="ECO:0007669"/>
    <property type="project" value="TreeGrafter"/>
</dbReference>
<evidence type="ECO:0000313" key="7">
    <source>
        <dbReference type="Proteomes" id="UP000494106"/>
    </source>
</evidence>
<dbReference type="Proteomes" id="UP000494256">
    <property type="component" value="Unassembled WGS sequence"/>
</dbReference>
<sequence length="366" mass="40488">MAYNKQYNNRFPSRYNTPGHFVSGGELAGPPAPRGGYTPRLTPPFVRPSAPFSQPPHKPMPNNVQPSPPQEEDMPMDQEAMSQSLTSDDSSRPYWMKPRLPGVKKISNKERRRRQNENLRRLLTPKNALMVLNEMMPNEQVTNQFKVEPAQYNTFKPPNTHTFCADLTIDGNVYQGYGDNKLMARNAAAEQAIRDLIIKKMNKALTANSDSGSTTGAGAAGSDEEALPMIQLASFALHKLFTEWEYEGHSVPQLKPANHSAVSESASEAAAPPPRKAKELPAGARSLHPCMLLTHMRPNLEYREVAAGTERTLTALKYVFTMSVEVDGVTYVGKGANKKEARKNAAKAACKAIFDVTFDEDIVEQD</sequence>
<dbReference type="GO" id="GO:0003725">
    <property type="term" value="F:double-stranded RNA binding"/>
    <property type="evidence" value="ECO:0007669"/>
    <property type="project" value="TreeGrafter"/>
</dbReference>
<dbReference type="Pfam" id="PF00035">
    <property type="entry name" value="dsrm"/>
    <property type="match status" value="1"/>
</dbReference>
<dbReference type="Proteomes" id="UP000494106">
    <property type="component" value="Unassembled WGS sequence"/>
</dbReference>
<dbReference type="InterPro" id="IPR014720">
    <property type="entry name" value="dsRBD_dom"/>
</dbReference>
<feature type="region of interest" description="Disordered" evidence="3">
    <location>
        <begin position="256"/>
        <end position="279"/>
    </location>
</feature>
<name>A0A8S0Z6G4_ARCPL</name>
<reference evidence="7 8" key="1">
    <citation type="submission" date="2020-04" db="EMBL/GenBank/DDBJ databases">
        <authorList>
            <person name="Wallbank WR R."/>
            <person name="Pardo Diaz C."/>
            <person name="Kozak K."/>
            <person name="Martin S."/>
            <person name="Jiggins C."/>
            <person name="Moest M."/>
            <person name="Warren A I."/>
            <person name="Byers J.R.P. K."/>
            <person name="Montejo-Kovacevich G."/>
            <person name="Yen C E."/>
        </authorList>
    </citation>
    <scope>NUCLEOTIDE SEQUENCE [LARGE SCALE GENOMIC DNA]</scope>
</reference>
<evidence type="ECO:0000256" key="2">
    <source>
        <dbReference type="PROSITE-ProRule" id="PRU00266"/>
    </source>
</evidence>
<evidence type="ECO:0000259" key="4">
    <source>
        <dbReference type="PROSITE" id="PS50137"/>
    </source>
</evidence>
<dbReference type="GO" id="GO:0070920">
    <property type="term" value="P:regulation of regulatory ncRNA processing"/>
    <property type="evidence" value="ECO:0007669"/>
    <property type="project" value="TreeGrafter"/>
</dbReference>
<organism evidence="5 8">
    <name type="scientific">Arctia plantaginis</name>
    <name type="common">Wood tiger moth</name>
    <name type="synonym">Phalaena plantaginis</name>
    <dbReference type="NCBI Taxonomy" id="874455"/>
    <lineage>
        <taxon>Eukaryota</taxon>
        <taxon>Metazoa</taxon>
        <taxon>Ecdysozoa</taxon>
        <taxon>Arthropoda</taxon>
        <taxon>Hexapoda</taxon>
        <taxon>Insecta</taxon>
        <taxon>Pterygota</taxon>
        <taxon>Neoptera</taxon>
        <taxon>Endopterygota</taxon>
        <taxon>Lepidoptera</taxon>
        <taxon>Glossata</taxon>
        <taxon>Ditrysia</taxon>
        <taxon>Noctuoidea</taxon>
        <taxon>Erebidae</taxon>
        <taxon>Arctiinae</taxon>
        <taxon>Arctia</taxon>
    </lineage>
</organism>
<dbReference type="OrthoDB" id="6363432at2759"/>
<dbReference type="GO" id="GO:0035197">
    <property type="term" value="F:siRNA binding"/>
    <property type="evidence" value="ECO:0007669"/>
    <property type="project" value="TreeGrafter"/>
</dbReference>
<dbReference type="SUPFAM" id="SSF54768">
    <property type="entry name" value="dsRNA-binding domain-like"/>
    <property type="match status" value="2"/>
</dbReference>
<evidence type="ECO:0000313" key="8">
    <source>
        <dbReference type="Proteomes" id="UP000494256"/>
    </source>
</evidence>
<feature type="compositionally biased region" description="Polar residues" evidence="3">
    <location>
        <begin position="1"/>
        <end position="16"/>
    </location>
</feature>
<accession>A0A8S0Z6G4</accession>